<dbReference type="InterPro" id="IPR058637">
    <property type="entry name" value="YknX-like_C"/>
</dbReference>
<dbReference type="PANTHER" id="PTHR32347">
    <property type="entry name" value="EFFLUX SYSTEM COMPONENT YKNX-RELATED"/>
    <property type="match status" value="1"/>
</dbReference>
<feature type="domain" description="YknX-like C-terminal permuted SH3-like" evidence="6">
    <location>
        <begin position="327"/>
        <end position="393"/>
    </location>
</feature>
<dbReference type="InterPro" id="IPR058639">
    <property type="entry name" value="BSH_YknX-like"/>
</dbReference>
<dbReference type="Gene3D" id="2.40.30.170">
    <property type="match status" value="1"/>
</dbReference>
<evidence type="ECO:0000256" key="3">
    <source>
        <dbReference type="SAM" id="MobiDB-lite"/>
    </source>
</evidence>
<reference evidence="8 9" key="1">
    <citation type="submission" date="2014-04" db="EMBL/GenBank/DDBJ databases">
        <title>Variable characteristics of bacteriocin-producing Streptococcus salivarius strains isolated from Malaysian subjects.</title>
        <authorList>
            <person name="Philip K."/>
            <person name="Barbour A."/>
        </authorList>
    </citation>
    <scope>NUCLEOTIDE SEQUENCE [LARGE SCALE GENOMIC DNA]</scope>
    <source>
        <strain evidence="8 9">NU10</strain>
    </source>
</reference>
<dbReference type="EMBL" id="JJMT01000014">
    <property type="protein sequence ID" value="KEO45112.1"/>
    <property type="molecule type" value="Genomic_DNA"/>
</dbReference>
<feature type="domain" description="YknX-like beta-barrel" evidence="7">
    <location>
        <begin position="233"/>
        <end position="320"/>
    </location>
</feature>
<dbReference type="Pfam" id="PF25989">
    <property type="entry name" value="YknX_C"/>
    <property type="match status" value="1"/>
</dbReference>
<feature type="transmembrane region" description="Helical" evidence="4">
    <location>
        <begin position="16"/>
        <end position="36"/>
    </location>
</feature>
<comment type="subcellular location">
    <subcellularLocation>
        <location evidence="1">Cell envelope</location>
    </subcellularLocation>
</comment>
<keyword evidence="4" id="KW-0472">Membrane</keyword>
<dbReference type="Proteomes" id="UP000027855">
    <property type="component" value="Unassembled WGS sequence"/>
</dbReference>
<sequence>MRKKISPKLFKNKKRVWIIGGIGFLVLLVLGFNLFAGGGKKDKASESPTASKVTKGQLASSTLLTGMVKAQSEQYVYFDNTIGRNATVTVSVGEEVSVGQQLVQYDSTSAQAAYDTASRAYNKAVRDRNYFQQYGTAPGASAQTSSDSDEDDSTTTVSPQQRQQTEASNYQTLQDYNDAIANAASELEKAQDVLNQTVIVSDANGTVVEVADSVDPASKESQTLVHVTSEGQFEIQGTLTEYDIPNISVGQKVKITSKVYPDQTWTGKVSYVSNYPKQNANQSTGTSGTSGQSGSQYEYKVQLTSPIGKLKQGFNVSLEVTKDDDALLVPVTAVTKKGSDNYVWVYDDETQKIKQVKVKLGNADAKQQEIASGLKEGQKVITKADKSFKDGETLKDVTDADSKQSKDISGEEVRSSD</sequence>
<dbReference type="Gene3D" id="2.40.420.20">
    <property type="match status" value="1"/>
</dbReference>
<protein>
    <submittedName>
        <fullName evidence="8">ABC transporter substrate-binding protein</fullName>
    </submittedName>
</protein>
<accession>A0A074J0E4</accession>
<keyword evidence="2" id="KW-0175">Coiled coil</keyword>
<dbReference type="Pfam" id="PF25984">
    <property type="entry name" value="BSH_YknX"/>
    <property type="match status" value="1"/>
</dbReference>
<dbReference type="Pfam" id="PF25990">
    <property type="entry name" value="Beta-barrel_YknX"/>
    <property type="match status" value="1"/>
</dbReference>
<evidence type="ECO:0000259" key="6">
    <source>
        <dbReference type="Pfam" id="PF25989"/>
    </source>
</evidence>
<evidence type="ECO:0000256" key="1">
    <source>
        <dbReference type="ARBA" id="ARBA00004196"/>
    </source>
</evidence>
<name>A0A074J0E4_STRSL</name>
<dbReference type="RefSeq" id="WP_037602017.1">
    <property type="nucleotide sequence ID" value="NZ_JJMS01000007.1"/>
</dbReference>
<evidence type="ECO:0000313" key="8">
    <source>
        <dbReference type="EMBL" id="KEO45112.1"/>
    </source>
</evidence>
<organism evidence="8 9">
    <name type="scientific">Streptococcus salivarius</name>
    <dbReference type="NCBI Taxonomy" id="1304"/>
    <lineage>
        <taxon>Bacteria</taxon>
        <taxon>Bacillati</taxon>
        <taxon>Bacillota</taxon>
        <taxon>Bacilli</taxon>
        <taxon>Lactobacillales</taxon>
        <taxon>Streptococcaceae</taxon>
        <taxon>Streptococcus</taxon>
    </lineage>
</organism>
<feature type="region of interest" description="Disordered" evidence="3">
    <location>
        <begin position="392"/>
        <end position="417"/>
    </location>
</feature>
<dbReference type="AlphaFoldDB" id="A0A074J0E4"/>
<evidence type="ECO:0000256" key="4">
    <source>
        <dbReference type="SAM" id="Phobius"/>
    </source>
</evidence>
<dbReference type="InterPro" id="IPR050465">
    <property type="entry name" value="UPF0194_transport"/>
</dbReference>
<evidence type="ECO:0000259" key="5">
    <source>
        <dbReference type="Pfam" id="PF25984"/>
    </source>
</evidence>
<feature type="region of interest" description="Disordered" evidence="3">
    <location>
        <begin position="136"/>
        <end position="167"/>
    </location>
</feature>
<keyword evidence="4" id="KW-0812">Transmembrane</keyword>
<evidence type="ECO:0000256" key="2">
    <source>
        <dbReference type="ARBA" id="ARBA00023054"/>
    </source>
</evidence>
<dbReference type="PANTHER" id="PTHR32347:SF14">
    <property type="entry name" value="EFFLUX SYSTEM COMPONENT YKNX-RELATED"/>
    <property type="match status" value="1"/>
</dbReference>
<keyword evidence="4" id="KW-1133">Transmembrane helix</keyword>
<dbReference type="GO" id="GO:0030313">
    <property type="term" value="C:cell envelope"/>
    <property type="evidence" value="ECO:0007669"/>
    <property type="project" value="UniProtKB-SubCell"/>
</dbReference>
<gene>
    <name evidence="8" type="ORF">DL07_02620</name>
</gene>
<dbReference type="InterPro" id="IPR058636">
    <property type="entry name" value="Beta-barrel_YknX"/>
</dbReference>
<evidence type="ECO:0000259" key="7">
    <source>
        <dbReference type="Pfam" id="PF25990"/>
    </source>
</evidence>
<evidence type="ECO:0000313" key="9">
    <source>
        <dbReference type="Proteomes" id="UP000027855"/>
    </source>
</evidence>
<comment type="caution">
    <text evidence="8">The sequence shown here is derived from an EMBL/GenBank/DDBJ whole genome shotgun (WGS) entry which is preliminary data.</text>
</comment>
<feature type="compositionally biased region" description="Polar residues" evidence="3">
    <location>
        <begin position="157"/>
        <end position="167"/>
    </location>
</feature>
<proteinExistence type="predicted"/>
<feature type="domain" description="YknX-like barrel-sandwich hybrid" evidence="5">
    <location>
        <begin position="74"/>
        <end position="227"/>
    </location>
</feature>